<gene>
    <name evidence="1" type="ORF">OWR29_38745</name>
</gene>
<dbReference type="RefSeq" id="WP_267568488.1">
    <property type="nucleotide sequence ID" value="NZ_JAPNTZ010000017.1"/>
</dbReference>
<name>A0ABT4BEG3_9ACTN</name>
<comment type="caution">
    <text evidence="1">The sequence shown here is derived from an EMBL/GenBank/DDBJ whole genome shotgun (WGS) entry which is preliminary data.</text>
</comment>
<dbReference type="EMBL" id="JAPNTZ010000017">
    <property type="protein sequence ID" value="MCY1143970.1"/>
    <property type="molecule type" value="Genomic_DNA"/>
</dbReference>
<sequence length="302" mass="32489">MAAGEVSGQDGRVPVPEALLRLIENPDFWTGATGDDPSAELRVTFPVIGGYALVLDLDPATGERTLGLRGPAHSEPVQLAWAPGAGAGPAALRWWELDLFARVIAWEDPTLPHPGLVVALLSPFAPPTPDDDEPSIAAMREAAYRSLRRDVPPAEPSGPEQAPLPLFTSDDWWPTPAVLSPQVLDEASIAELSRPDRAYQEVRHSSRFPRELLADLVRRSAAHLEAVSSVQWYADTRPIARHILDTGDLRPIPALLGALTEAGCDHPTVLDALSEPLVPAEACWMVETLAGAEPGTLLRHSL</sequence>
<keyword evidence="2" id="KW-1185">Reference proteome</keyword>
<evidence type="ECO:0008006" key="3">
    <source>
        <dbReference type="Google" id="ProtNLM"/>
    </source>
</evidence>
<proteinExistence type="predicted"/>
<protein>
    <recommendedName>
        <fullName evidence="3">DUF4123 domain-containing protein</fullName>
    </recommendedName>
</protein>
<reference evidence="1" key="1">
    <citation type="submission" date="2022-11" db="EMBL/GenBank/DDBJ databases">
        <authorList>
            <person name="Somphong A."/>
            <person name="Phongsopitanun W."/>
        </authorList>
    </citation>
    <scope>NUCLEOTIDE SEQUENCE</scope>
    <source>
        <strain evidence="1">Pm04-4</strain>
    </source>
</reference>
<organism evidence="1 2">
    <name type="scientific">Paractinoplanes pyxinae</name>
    <dbReference type="NCBI Taxonomy" id="2997416"/>
    <lineage>
        <taxon>Bacteria</taxon>
        <taxon>Bacillati</taxon>
        <taxon>Actinomycetota</taxon>
        <taxon>Actinomycetes</taxon>
        <taxon>Micromonosporales</taxon>
        <taxon>Micromonosporaceae</taxon>
        <taxon>Paractinoplanes</taxon>
    </lineage>
</organism>
<dbReference type="Proteomes" id="UP001151002">
    <property type="component" value="Unassembled WGS sequence"/>
</dbReference>
<evidence type="ECO:0000313" key="1">
    <source>
        <dbReference type="EMBL" id="MCY1143970.1"/>
    </source>
</evidence>
<accession>A0ABT4BEG3</accession>
<evidence type="ECO:0000313" key="2">
    <source>
        <dbReference type="Proteomes" id="UP001151002"/>
    </source>
</evidence>